<comment type="caution">
    <text evidence="3">The sequence shown here is derived from an EMBL/GenBank/DDBJ whole genome shotgun (WGS) entry which is preliminary data.</text>
</comment>
<sequence>MVRKGLSNRTRFALGAAGWAAGATAATAVGIAAVGAIGAGIVDDAPRVLDQQAISSRLTSQTANQPAPSTAPAVPSTSAESGPGEDSEPVDTGPPPQRKVIGTPGGSLAVECVGDQARLVSWTPDQGFHVDADDVERGPAREVSLEFESEDVDIEVDVVCQGGVPAAYFEED</sequence>
<keyword evidence="4" id="KW-1185">Reference proteome</keyword>
<accession>A0ABT1JP83</accession>
<protein>
    <recommendedName>
        <fullName evidence="5">Septum formation initiator</fullName>
    </recommendedName>
</protein>
<keyword evidence="2" id="KW-0732">Signal</keyword>
<reference evidence="3 4" key="1">
    <citation type="submission" date="2022-06" db="EMBL/GenBank/DDBJ databases">
        <title>Genomic Encyclopedia of Type Strains, Phase I: the one thousand microbial genomes (KMG-I) project.</title>
        <authorList>
            <person name="Kyrpides N."/>
        </authorList>
    </citation>
    <scope>NUCLEOTIDE SEQUENCE [LARGE SCALE GENOMIC DNA]</scope>
    <source>
        <strain evidence="3 4">DSM 43889</strain>
    </source>
</reference>
<evidence type="ECO:0000256" key="1">
    <source>
        <dbReference type="SAM" id="MobiDB-lite"/>
    </source>
</evidence>
<evidence type="ECO:0008006" key="5">
    <source>
        <dbReference type="Google" id="ProtNLM"/>
    </source>
</evidence>
<dbReference type="Proteomes" id="UP000791080">
    <property type="component" value="Unassembled WGS sequence"/>
</dbReference>
<feature type="compositionally biased region" description="Low complexity" evidence="1">
    <location>
        <begin position="66"/>
        <end position="81"/>
    </location>
</feature>
<name>A0ABT1JP83_ACTCY</name>
<feature type="chain" id="PRO_5046074232" description="Septum formation initiator" evidence="2">
    <location>
        <begin position="26"/>
        <end position="172"/>
    </location>
</feature>
<feature type="region of interest" description="Disordered" evidence="1">
    <location>
        <begin position="57"/>
        <end position="106"/>
    </location>
</feature>
<organism evidence="3 4">
    <name type="scientific">Actinoalloteichus caeruleus DSM 43889</name>
    <dbReference type="NCBI Taxonomy" id="1120930"/>
    <lineage>
        <taxon>Bacteria</taxon>
        <taxon>Bacillati</taxon>
        <taxon>Actinomycetota</taxon>
        <taxon>Actinomycetes</taxon>
        <taxon>Pseudonocardiales</taxon>
        <taxon>Pseudonocardiaceae</taxon>
        <taxon>Actinoalloteichus</taxon>
        <taxon>Actinoalloteichus cyanogriseus</taxon>
    </lineage>
</organism>
<gene>
    <name evidence="3" type="ORF">G443_004605</name>
</gene>
<proteinExistence type="predicted"/>
<evidence type="ECO:0000313" key="3">
    <source>
        <dbReference type="EMBL" id="MCP2334335.1"/>
    </source>
</evidence>
<dbReference type="EMBL" id="AUBJ02000001">
    <property type="protein sequence ID" value="MCP2334335.1"/>
    <property type="molecule type" value="Genomic_DNA"/>
</dbReference>
<evidence type="ECO:0000256" key="2">
    <source>
        <dbReference type="SAM" id="SignalP"/>
    </source>
</evidence>
<feature type="signal peptide" evidence="2">
    <location>
        <begin position="1"/>
        <end position="25"/>
    </location>
</feature>
<evidence type="ECO:0000313" key="4">
    <source>
        <dbReference type="Proteomes" id="UP000791080"/>
    </source>
</evidence>